<evidence type="ECO:0000256" key="1">
    <source>
        <dbReference type="ARBA" id="ARBA00022727"/>
    </source>
</evidence>
<dbReference type="SMART" id="SM01400">
    <property type="entry name" value="Pribosyltran_N"/>
    <property type="match status" value="1"/>
</dbReference>
<keyword evidence="1 2" id="KW-0545">Nucleotide biosynthesis</keyword>
<dbReference type="CDD" id="cd06223">
    <property type="entry name" value="PRTases_typeI"/>
    <property type="match status" value="1"/>
</dbReference>
<dbReference type="PANTHER" id="PTHR10210">
    <property type="entry name" value="RIBOSE-PHOSPHATE DIPHOSPHOKINASE FAMILY MEMBER"/>
    <property type="match status" value="1"/>
</dbReference>
<dbReference type="PANTHER" id="PTHR10210:SF41">
    <property type="entry name" value="RIBOSE-PHOSPHATE PYROPHOSPHOKINASE 1, CHLOROPLASTIC"/>
    <property type="match status" value="1"/>
</dbReference>
<sequence length="305" mass="32573">MAAVVLSFPDDICVASAVATRLGARLGRFQWRHFPDGESLVTVDEDVAGADVIVFTSLNDPDRKALPVRFAANTAREFGAASVGLVSPYLSYMRQDARFHGGEAISMNAFAQFLDQTVDWLVTVDPHLHRVSSLDAVFRMPTTCVAAAPHLADWIRTNVPMPLLIGPDAESAQWVSQVAARADAPFQVLHKTRHGDRDVEVAVPHMDRFRAHTPVLVDDIASTGRTLCAAIEHLRRLGFPPPVCVVIHAIFAPGSPESLHGAGAGRVVSTDSIAHATNAISLAGPLAEAVVARLTAGRGGVVHEP</sequence>
<comment type="similarity">
    <text evidence="2">Belongs to the ribose-phosphate pyrophosphokinase family.</text>
</comment>
<dbReference type="Pfam" id="PF13793">
    <property type="entry name" value="Pribosyltran_N"/>
    <property type="match status" value="1"/>
</dbReference>
<dbReference type="GO" id="GO:0006164">
    <property type="term" value="P:purine nucleotide biosynthetic process"/>
    <property type="evidence" value="ECO:0007669"/>
    <property type="project" value="TreeGrafter"/>
</dbReference>
<dbReference type="SUPFAM" id="SSF53271">
    <property type="entry name" value="PRTase-like"/>
    <property type="match status" value="2"/>
</dbReference>
<dbReference type="GO" id="GO:0006015">
    <property type="term" value="P:5-phosphoribose 1-diphosphate biosynthetic process"/>
    <property type="evidence" value="ECO:0007669"/>
    <property type="project" value="TreeGrafter"/>
</dbReference>
<evidence type="ECO:0000259" key="3">
    <source>
        <dbReference type="Pfam" id="PF00156"/>
    </source>
</evidence>
<accession>A0A974XXX7</accession>
<dbReference type="NCBIfam" id="NF005537">
    <property type="entry name" value="PRK07199.1"/>
    <property type="match status" value="1"/>
</dbReference>
<keyword evidence="6" id="KW-1185">Reference proteome</keyword>
<dbReference type="GO" id="GO:0002189">
    <property type="term" value="C:ribose phosphate diphosphokinase complex"/>
    <property type="evidence" value="ECO:0007669"/>
    <property type="project" value="TreeGrafter"/>
</dbReference>
<dbReference type="Pfam" id="PF00156">
    <property type="entry name" value="Pribosyltran"/>
    <property type="match status" value="1"/>
</dbReference>
<proteinExistence type="inferred from homology"/>
<dbReference type="Proteomes" id="UP000639274">
    <property type="component" value="Chromosome"/>
</dbReference>
<dbReference type="InterPro" id="IPR029057">
    <property type="entry name" value="PRTase-like"/>
</dbReference>
<dbReference type="InterPro" id="IPR029099">
    <property type="entry name" value="Pribosyltran_N"/>
</dbReference>
<dbReference type="Gene3D" id="3.40.50.2020">
    <property type="match status" value="2"/>
</dbReference>
<dbReference type="AlphaFoldDB" id="A0A974XXX7"/>
<dbReference type="EC" id="2.7.6.1" evidence="5"/>
<dbReference type="NCBIfam" id="TIGR01251">
    <property type="entry name" value="ribP_PPkin"/>
    <property type="match status" value="1"/>
</dbReference>
<dbReference type="GO" id="GO:0000287">
    <property type="term" value="F:magnesium ion binding"/>
    <property type="evidence" value="ECO:0007669"/>
    <property type="project" value="InterPro"/>
</dbReference>
<protein>
    <submittedName>
        <fullName evidence="5">Ribose-phosphate diphosphokinase</fullName>
        <ecNumber evidence="5">2.7.6.1</ecNumber>
    </submittedName>
</protein>
<name>A0A974XXX7_9GAMM</name>
<reference evidence="5 6" key="1">
    <citation type="submission" date="2021-03" db="EMBL/GenBank/DDBJ databases">
        <title>Lysobacter sp. nov. isolated from soil of gangwondo yeongwol, south Korea.</title>
        <authorList>
            <person name="Kim K.R."/>
            <person name="Kim K.H."/>
            <person name="Jeon C.O."/>
        </authorList>
    </citation>
    <scope>NUCLEOTIDE SEQUENCE [LARGE SCALE GENOMIC DNA]</scope>
    <source>
        <strain evidence="5 6">R19</strain>
    </source>
</reference>
<feature type="domain" description="Phosphoribosyltransferase" evidence="3">
    <location>
        <begin position="151"/>
        <end position="268"/>
    </location>
</feature>
<dbReference type="GO" id="GO:0005737">
    <property type="term" value="C:cytoplasm"/>
    <property type="evidence" value="ECO:0007669"/>
    <property type="project" value="TreeGrafter"/>
</dbReference>
<evidence type="ECO:0000313" key="5">
    <source>
        <dbReference type="EMBL" id="QSX77774.1"/>
    </source>
</evidence>
<dbReference type="InterPro" id="IPR005946">
    <property type="entry name" value="Rib-P_diPkinase"/>
</dbReference>
<dbReference type="EMBL" id="CP071518">
    <property type="protein sequence ID" value="QSX77774.1"/>
    <property type="molecule type" value="Genomic_DNA"/>
</dbReference>
<dbReference type="InterPro" id="IPR000836">
    <property type="entry name" value="PRTase_dom"/>
</dbReference>
<evidence type="ECO:0000313" key="6">
    <source>
        <dbReference type="Proteomes" id="UP000639274"/>
    </source>
</evidence>
<organism evidence="5 6">
    <name type="scientific">Agrilutibacter solisilvae</name>
    <dbReference type="NCBI Taxonomy" id="2763317"/>
    <lineage>
        <taxon>Bacteria</taxon>
        <taxon>Pseudomonadati</taxon>
        <taxon>Pseudomonadota</taxon>
        <taxon>Gammaproteobacteria</taxon>
        <taxon>Lysobacterales</taxon>
        <taxon>Lysobacteraceae</taxon>
        <taxon>Agrilutibacter</taxon>
    </lineage>
</organism>
<evidence type="ECO:0000256" key="2">
    <source>
        <dbReference type="RuleBase" id="RU004324"/>
    </source>
</evidence>
<feature type="domain" description="Ribose-phosphate pyrophosphokinase N-terminal" evidence="4">
    <location>
        <begin position="14"/>
        <end position="116"/>
    </location>
</feature>
<gene>
    <name evidence="5" type="ORF">I8J32_013700</name>
</gene>
<dbReference type="GO" id="GO:0004749">
    <property type="term" value="F:ribose phosphate diphosphokinase activity"/>
    <property type="evidence" value="ECO:0007669"/>
    <property type="project" value="UniProtKB-EC"/>
</dbReference>
<dbReference type="RefSeq" id="WP_200615624.1">
    <property type="nucleotide sequence ID" value="NZ_CP071518.1"/>
</dbReference>
<dbReference type="KEGG" id="lsf:I8J32_013700"/>
<keyword evidence="5" id="KW-0808">Transferase</keyword>
<evidence type="ECO:0000259" key="4">
    <source>
        <dbReference type="Pfam" id="PF13793"/>
    </source>
</evidence>